<dbReference type="SUPFAM" id="SSF50494">
    <property type="entry name" value="Trypsin-like serine proteases"/>
    <property type="match status" value="1"/>
</dbReference>
<reference evidence="6" key="1">
    <citation type="submission" date="2025-08" db="UniProtKB">
        <authorList>
            <consortium name="RefSeq"/>
        </authorList>
    </citation>
    <scope>IDENTIFICATION</scope>
    <source>
        <tissue evidence="6">Whole larvae</tissue>
    </source>
</reference>
<evidence type="ECO:0000313" key="6">
    <source>
        <dbReference type="RefSeq" id="XP_052748518.1"/>
    </source>
</evidence>
<proteinExistence type="inferred from homology"/>
<keyword evidence="3" id="KW-1133">Transmembrane helix</keyword>
<keyword evidence="1" id="KW-1015">Disulfide bond</keyword>
<evidence type="ECO:0000313" key="5">
    <source>
        <dbReference type="Proteomes" id="UP001652740"/>
    </source>
</evidence>
<feature type="transmembrane region" description="Helical" evidence="3">
    <location>
        <begin position="7"/>
        <end position="26"/>
    </location>
</feature>
<dbReference type="Pfam" id="PF00089">
    <property type="entry name" value="Trypsin"/>
    <property type="match status" value="1"/>
</dbReference>
<evidence type="ECO:0000256" key="3">
    <source>
        <dbReference type="SAM" id="Phobius"/>
    </source>
</evidence>
<dbReference type="SMART" id="SM00020">
    <property type="entry name" value="Tryp_SPc"/>
    <property type="match status" value="1"/>
</dbReference>
<name>A0ABM3MAQ9_GALME</name>
<organism evidence="5 6">
    <name type="scientific">Galleria mellonella</name>
    <name type="common">Greater wax moth</name>
    <dbReference type="NCBI Taxonomy" id="7137"/>
    <lineage>
        <taxon>Eukaryota</taxon>
        <taxon>Metazoa</taxon>
        <taxon>Ecdysozoa</taxon>
        <taxon>Arthropoda</taxon>
        <taxon>Hexapoda</taxon>
        <taxon>Insecta</taxon>
        <taxon>Pterygota</taxon>
        <taxon>Neoptera</taxon>
        <taxon>Endopterygota</taxon>
        <taxon>Lepidoptera</taxon>
        <taxon>Glossata</taxon>
        <taxon>Ditrysia</taxon>
        <taxon>Pyraloidea</taxon>
        <taxon>Pyralidae</taxon>
        <taxon>Galleriinae</taxon>
        <taxon>Galleria</taxon>
    </lineage>
</organism>
<evidence type="ECO:0000256" key="1">
    <source>
        <dbReference type="ARBA" id="ARBA00023157"/>
    </source>
</evidence>
<dbReference type="InterPro" id="IPR001254">
    <property type="entry name" value="Trypsin_dom"/>
</dbReference>
<feature type="domain" description="Peptidase S1" evidence="4">
    <location>
        <begin position="44"/>
        <end position="273"/>
    </location>
</feature>
<dbReference type="PROSITE" id="PS50240">
    <property type="entry name" value="TRYPSIN_DOM"/>
    <property type="match status" value="1"/>
</dbReference>
<evidence type="ECO:0000259" key="4">
    <source>
        <dbReference type="PROSITE" id="PS50240"/>
    </source>
</evidence>
<comment type="similarity">
    <text evidence="2">Belongs to the peptidase S1 family. CLIP subfamily.</text>
</comment>
<sequence length="279" mass="30544">MSTRVSLFYFSLAYVLCFGDASFFGIPKLCLCRCGLVQTERQGILFRKTADVPSQFPWVVTINTGNRVVQGSLLTDQHIITAAEPVYGVPITNLTVNLGVYDRCRGYSALNSDVSEVTINPSYAPANLNNNLALIKLRYPVTFSDSISPVCLPYYGLQEYDQVCWTASWALSSANASTCIPRVATVPTLPAAGCYHGTNDDTVTQDKACFVPLGAGSILCNIDIGAPVLWRFSSSFPYRLVGVISSSTTCEDTKTPLYTRVIDHITWIRDVIQSDCNCI</sequence>
<dbReference type="GeneID" id="116412754"/>
<dbReference type="InterPro" id="IPR043504">
    <property type="entry name" value="Peptidase_S1_PA_chymotrypsin"/>
</dbReference>
<dbReference type="PANTHER" id="PTHR24256">
    <property type="entry name" value="TRYPTASE-RELATED"/>
    <property type="match status" value="1"/>
</dbReference>
<gene>
    <name evidence="6" type="primary">LOC116412754</name>
</gene>
<dbReference type="InterPro" id="IPR009003">
    <property type="entry name" value="Peptidase_S1_PA"/>
</dbReference>
<dbReference type="InterPro" id="IPR051487">
    <property type="entry name" value="Ser/Thr_Proteases_Immune/Dev"/>
</dbReference>
<evidence type="ECO:0000256" key="2">
    <source>
        <dbReference type="ARBA" id="ARBA00024195"/>
    </source>
</evidence>
<dbReference type="Gene3D" id="2.40.10.10">
    <property type="entry name" value="Trypsin-like serine proteases"/>
    <property type="match status" value="1"/>
</dbReference>
<keyword evidence="3" id="KW-0812">Transmembrane</keyword>
<protein>
    <submittedName>
        <fullName evidence="6">Chymotrypsinogen B-like</fullName>
    </submittedName>
</protein>
<keyword evidence="5" id="KW-1185">Reference proteome</keyword>
<accession>A0ABM3MAQ9</accession>
<dbReference type="Proteomes" id="UP001652740">
    <property type="component" value="Unplaced"/>
</dbReference>
<keyword evidence="3" id="KW-0472">Membrane</keyword>
<dbReference type="RefSeq" id="XP_052748518.1">
    <property type="nucleotide sequence ID" value="XM_052892558.1"/>
</dbReference>